<dbReference type="EMBL" id="JAPAAF010000009">
    <property type="protein sequence ID" value="MCW0482824.1"/>
    <property type="molecule type" value="Genomic_DNA"/>
</dbReference>
<keyword evidence="2 5" id="KW-0812">Transmembrane</keyword>
<dbReference type="Proteomes" id="UP001163821">
    <property type="component" value="Unassembled WGS sequence"/>
</dbReference>
<evidence type="ECO:0000256" key="2">
    <source>
        <dbReference type="ARBA" id="ARBA00022692"/>
    </source>
</evidence>
<sequence>MERIIDNPDERTWGMLCHLSALAGAVIPFGNIIGPLIVYSVKRQEYGFVEDQGKEALNFQITMSILLIVSAILVVIVIGIFLLIAIGLLSLIFTVIGALKANQGEFYRYPFNIRFLK</sequence>
<comment type="subcellular location">
    <subcellularLocation>
        <location evidence="1">Membrane</location>
        <topology evidence="1">Multi-pass membrane protein</topology>
    </subcellularLocation>
</comment>
<feature type="transmembrane region" description="Helical" evidence="5">
    <location>
        <begin position="61"/>
        <end position="93"/>
    </location>
</feature>
<dbReference type="RefSeq" id="WP_282591427.1">
    <property type="nucleotide sequence ID" value="NZ_JAPAAF010000009.1"/>
</dbReference>
<evidence type="ECO:0000313" key="6">
    <source>
        <dbReference type="EMBL" id="MCW0482824.1"/>
    </source>
</evidence>
<name>A0AA42C6S0_9BACT</name>
<comment type="caution">
    <text evidence="6">The sequence shown here is derived from an EMBL/GenBank/DDBJ whole genome shotgun (WGS) entry which is preliminary data.</text>
</comment>
<feature type="transmembrane region" description="Helical" evidence="5">
    <location>
        <begin position="21"/>
        <end position="41"/>
    </location>
</feature>
<dbReference type="InterPro" id="IPR019109">
    <property type="entry name" value="MamF_MmsF"/>
</dbReference>
<accession>A0AA42C6S0</accession>
<evidence type="ECO:0000256" key="3">
    <source>
        <dbReference type="ARBA" id="ARBA00022989"/>
    </source>
</evidence>
<organism evidence="6 7">
    <name type="scientific">Gaoshiqia sediminis</name>
    <dbReference type="NCBI Taxonomy" id="2986998"/>
    <lineage>
        <taxon>Bacteria</taxon>
        <taxon>Pseudomonadati</taxon>
        <taxon>Bacteroidota</taxon>
        <taxon>Bacteroidia</taxon>
        <taxon>Marinilabiliales</taxon>
        <taxon>Prolixibacteraceae</taxon>
        <taxon>Gaoshiqia</taxon>
    </lineage>
</organism>
<dbReference type="AlphaFoldDB" id="A0AA42C6S0"/>
<keyword evidence="7" id="KW-1185">Reference proteome</keyword>
<reference evidence="6" key="1">
    <citation type="submission" date="2022-10" db="EMBL/GenBank/DDBJ databases">
        <title>Gaoshiqiia sediminis gen. nov., sp. nov., isolated from coastal sediment.</title>
        <authorList>
            <person name="Yu W.X."/>
            <person name="Mu D.S."/>
            <person name="Du J.Z."/>
            <person name="Liang Y.Q."/>
        </authorList>
    </citation>
    <scope>NUCLEOTIDE SEQUENCE</scope>
    <source>
        <strain evidence="6">A06</strain>
    </source>
</reference>
<protein>
    <submittedName>
        <fullName evidence="6">DUF4870 domain-containing protein</fullName>
    </submittedName>
</protein>
<evidence type="ECO:0000256" key="1">
    <source>
        <dbReference type="ARBA" id="ARBA00004141"/>
    </source>
</evidence>
<dbReference type="Pfam" id="PF09685">
    <property type="entry name" value="MamF_MmsF"/>
    <property type="match status" value="1"/>
</dbReference>
<evidence type="ECO:0000256" key="5">
    <source>
        <dbReference type="SAM" id="Phobius"/>
    </source>
</evidence>
<keyword evidence="4 5" id="KW-0472">Membrane</keyword>
<proteinExistence type="predicted"/>
<keyword evidence="3 5" id="KW-1133">Transmembrane helix</keyword>
<gene>
    <name evidence="6" type="ORF">N2K84_08805</name>
</gene>
<evidence type="ECO:0000256" key="4">
    <source>
        <dbReference type="ARBA" id="ARBA00023136"/>
    </source>
</evidence>
<evidence type="ECO:0000313" key="7">
    <source>
        <dbReference type="Proteomes" id="UP001163821"/>
    </source>
</evidence>